<dbReference type="OrthoDB" id="1668162at2759"/>
<dbReference type="PROSITE" id="PS51444">
    <property type="entry name" value="FH2"/>
    <property type="match status" value="1"/>
</dbReference>
<reference evidence="3 4" key="1">
    <citation type="submission" date="2015-04" db="EMBL/GenBank/DDBJ databases">
        <authorList>
            <consortium name="Pathogen Informatics"/>
        </authorList>
    </citation>
    <scope>NUCLEOTIDE SEQUENCE [LARGE SCALE GENOMIC DNA]</scope>
    <source>
        <strain evidence="3 4">SGS1</strain>
    </source>
</reference>
<dbReference type="SUPFAM" id="SSF101447">
    <property type="entry name" value="Formin homology 2 domain (FH2 domain)"/>
    <property type="match status" value="1"/>
</dbReference>
<dbReference type="PANTHER" id="PTHR45733">
    <property type="entry name" value="FORMIN-J"/>
    <property type="match status" value="1"/>
</dbReference>
<dbReference type="VEuPathDB" id="PlasmoDB:PRELSG_0929600"/>
<dbReference type="AlphaFoldDB" id="A0A1J1H9T1"/>
<dbReference type="KEGG" id="prel:PRELSG_0929600"/>
<sequence>MNYSNECFSNLDKNNENTLLEQIKLKSIYKDREKKEIIQKTRLTTFEETSCKTEKKEINHKKIINNYDNVLNSENNSSSNKKDNSVKEEKNFSKINDENSINTMIEKIIQDENKQIDLKMTDENKNFYNNVLNNKLNSNLFTQLKKEIIQIKIKKEQEKNNNSINIYNNVLSEINDKKETSNEEVNINKELKKNDFFSLTHESKDIEENKELYMLKDEIKRIGENDIILNKIYMKSLNLNNKSNVNDTLKQKPGKRSIGIKSLHSSLFKESIFEKIFENHYELKKFDFLKDKNTYLKLFESTKSGIKKKSSFLKRINRECNDRDEIKIFDENTYKNIFIVMKKLKISMQDLHYILYNMKENKIFQEEFEYIENLIPNDKYINELKNLQNKSNWREIELKLRNTEKILLPICNISRIKNRIRIFKFHYTIEKLKNKLLEIFSLFDKVCYELKNSKLLIEIFQAILMWVNFVNNGDTEHLEIKSFDLIHLSKLKYFKTTGGKFNALDYIIVNMISFNSISNINDIIYLREILKKIHIIKGCEIVEEINYIEKEINHINEEIKNYKNEYSNVIVVLMKIIDKSNNILKKINSSLKNSKENILSLSSYYGLEKTLLNKDIMKFPSSELLFKELFVFIDDVYNIMNEIIRNPIKMNILLIDEKRKLGNFKNIEFYKDKKIYHSSTF</sequence>
<feature type="compositionally biased region" description="Basic and acidic residues" evidence="1">
    <location>
        <begin position="80"/>
        <end position="94"/>
    </location>
</feature>
<feature type="compositionally biased region" description="Low complexity" evidence="1">
    <location>
        <begin position="69"/>
        <end position="79"/>
    </location>
</feature>
<dbReference type="Gene3D" id="1.20.58.2220">
    <property type="entry name" value="Formin, FH2 domain"/>
    <property type="match status" value="1"/>
</dbReference>
<dbReference type="RefSeq" id="XP_028533197.1">
    <property type="nucleotide sequence ID" value="XM_028676738.1"/>
</dbReference>
<evidence type="ECO:0000256" key="1">
    <source>
        <dbReference type="SAM" id="MobiDB-lite"/>
    </source>
</evidence>
<dbReference type="InterPro" id="IPR042201">
    <property type="entry name" value="FH2_Formin_sf"/>
</dbReference>
<dbReference type="InterPro" id="IPR015425">
    <property type="entry name" value="FH2_Formin"/>
</dbReference>
<evidence type="ECO:0000259" key="2">
    <source>
        <dbReference type="PROSITE" id="PS51444"/>
    </source>
</evidence>
<organism evidence="3 4">
    <name type="scientific">Plasmodium relictum</name>
    <dbReference type="NCBI Taxonomy" id="85471"/>
    <lineage>
        <taxon>Eukaryota</taxon>
        <taxon>Sar</taxon>
        <taxon>Alveolata</taxon>
        <taxon>Apicomplexa</taxon>
        <taxon>Aconoidasida</taxon>
        <taxon>Haemosporida</taxon>
        <taxon>Plasmodiidae</taxon>
        <taxon>Plasmodium</taxon>
        <taxon>Plasmodium (Haemamoeba)</taxon>
    </lineage>
</organism>
<feature type="region of interest" description="Disordered" evidence="1">
    <location>
        <begin position="69"/>
        <end position="94"/>
    </location>
</feature>
<feature type="domain" description="FH2" evidence="2">
    <location>
        <begin position="250"/>
        <end position="662"/>
    </location>
</feature>
<gene>
    <name evidence="3" type="ORF">PRELSG_0929600</name>
</gene>
<evidence type="ECO:0000313" key="3">
    <source>
        <dbReference type="EMBL" id="CRH00193.1"/>
    </source>
</evidence>
<dbReference type="InterPro" id="IPR051144">
    <property type="entry name" value="Formin_homology_domain"/>
</dbReference>
<keyword evidence="4" id="KW-1185">Reference proteome</keyword>
<dbReference type="EMBL" id="LN835304">
    <property type="protein sequence ID" value="CRH00193.1"/>
    <property type="molecule type" value="Genomic_DNA"/>
</dbReference>
<dbReference type="Pfam" id="PF02181">
    <property type="entry name" value="FH2"/>
    <property type="match status" value="1"/>
</dbReference>
<protein>
    <submittedName>
        <fullName evidence="3">Formin 2, putative</fullName>
    </submittedName>
</protein>
<dbReference type="PANTHER" id="PTHR45733:SF31">
    <property type="entry name" value="GENOME ASSEMBLY, CHROMOSOME: II"/>
    <property type="match status" value="1"/>
</dbReference>
<dbReference type="GeneID" id="39736308"/>
<dbReference type="Proteomes" id="UP000220158">
    <property type="component" value="Chromosome 9"/>
</dbReference>
<accession>A0A1J1H9T1</accession>
<proteinExistence type="predicted"/>
<evidence type="ECO:0000313" key="4">
    <source>
        <dbReference type="Proteomes" id="UP000220158"/>
    </source>
</evidence>
<name>A0A1J1H9T1_PLARL</name>